<comment type="caution">
    <text evidence="2">The sequence shown here is derived from an EMBL/GenBank/DDBJ whole genome shotgun (WGS) entry which is preliminary data.</text>
</comment>
<dbReference type="AlphaFoldDB" id="A0ABD2Q2H5"/>
<feature type="compositionally biased region" description="Polar residues" evidence="1">
    <location>
        <begin position="113"/>
        <end position="134"/>
    </location>
</feature>
<feature type="region of interest" description="Disordered" evidence="1">
    <location>
        <begin position="101"/>
        <end position="159"/>
    </location>
</feature>
<proteinExistence type="predicted"/>
<gene>
    <name evidence="2" type="ORF">Ciccas_008052</name>
</gene>
<accession>A0ABD2Q2H5</accession>
<dbReference type="Proteomes" id="UP001626550">
    <property type="component" value="Unassembled WGS sequence"/>
</dbReference>
<evidence type="ECO:0000313" key="3">
    <source>
        <dbReference type="Proteomes" id="UP001626550"/>
    </source>
</evidence>
<protein>
    <submittedName>
        <fullName evidence="2">Uncharacterized protein</fullName>
    </submittedName>
</protein>
<organism evidence="2 3">
    <name type="scientific">Cichlidogyrus casuarinus</name>
    <dbReference type="NCBI Taxonomy" id="1844966"/>
    <lineage>
        <taxon>Eukaryota</taxon>
        <taxon>Metazoa</taxon>
        <taxon>Spiralia</taxon>
        <taxon>Lophotrochozoa</taxon>
        <taxon>Platyhelminthes</taxon>
        <taxon>Monogenea</taxon>
        <taxon>Monopisthocotylea</taxon>
        <taxon>Dactylogyridea</taxon>
        <taxon>Ancyrocephalidae</taxon>
        <taxon>Cichlidogyrus</taxon>
    </lineage>
</organism>
<sequence length="159" mass="18017">YEKSITNSIPKRNARKLKLKWALCLVTLIKINKSSLVALQNANLQNVKQKRSIFNVRQQSLHLTHSPLQPENEESQRSRPCLKAQYTLDVYQGEEITYITEPPASDWSRSFDDSQQMLSKQGTNESAAGASISTCDEAKKSRSPKQKSSFSKKDKKKGM</sequence>
<feature type="non-terminal residue" evidence="2">
    <location>
        <position position="1"/>
    </location>
</feature>
<evidence type="ECO:0000256" key="1">
    <source>
        <dbReference type="SAM" id="MobiDB-lite"/>
    </source>
</evidence>
<evidence type="ECO:0000313" key="2">
    <source>
        <dbReference type="EMBL" id="KAL3313347.1"/>
    </source>
</evidence>
<reference evidence="2 3" key="1">
    <citation type="submission" date="2024-11" db="EMBL/GenBank/DDBJ databases">
        <title>Adaptive evolution of stress response genes in parasites aligns with host niche diversity.</title>
        <authorList>
            <person name="Hahn C."/>
            <person name="Resl P."/>
        </authorList>
    </citation>
    <scope>NUCLEOTIDE SEQUENCE [LARGE SCALE GENOMIC DNA]</scope>
    <source>
        <strain evidence="2">EGGRZ-B1_66</strain>
        <tissue evidence="2">Body</tissue>
    </source>
</reference>
<keyword evidence="3" id="KW-1185">Reference proteome</keyword>
<name>A0ABD2Q2H5_9PLAT</name>
<dbReference type="EMBL" id="JBJKFK010001339">
    <property type="protein sequence ID" value="KAL3313347.1"/>
    <property type="molecule type" value="Genomic_DNA"/>
</dbReference>